<sequence length="671" mass="71522">MKNYPFSKKAMKALLAASIAFTPLATVAVSPATSVQAEEYDSYSALAERLFNVYKTLGDADRATLLTIRTDVNTLLNNDTKLDSILSNITLDKVGGGQATTTEKRNVARAALAISMATSKEDLEAKVNAFVTNYNTDIQAVFGSSANDFLGYISQVELEMFDILKDKDVNNLVTLDYIAHLNTAMDRAATKKPAYPALSTKVKNAITANAGGILKAKADIQAAVDPSNQLKPILIKAYNNADKPGGGNGGNPGGGNSGGGGGGPVTPPPVEPKPEDPKPDPTNPGKIVTGPGAVESDPSKVVDAIKDAKDFKEVGIELTGDKVNIDVPSSIFDAAKGKNANATVNVKVGGAEYKLPVKEVNIADLAKNLGVDAKDVKIKITVAPAKDDNNVLGKNGLKSVAPIIEFKVEATAGNKTISLERFNSYVPRSITADKPFNANIVAAVVINDNGTVSARPLVVNGNVANIFTMTNSKYTIIENKKTFKDVTATHWNKAAIEKLGSKLIVQGFQDGTFKPESNTSRIQMAVLLTRALGLTSATKYDGRFTDVKGDEWFVPELMAAVEAGIIQGKGDNTFAPYQRVSRVQTAAMIHRALNRVGYDKDAAKKLPGNVADYKDEASIQEWARQDVEMLKKLGIMEGKPGNNFDPHGATSRAQIVKVVDESLQELNLINE</sequence>
<protein>
    <recommendedName>
        <fullName evidence="4">SLH domain-containing protein</fullName>
    </recommendedName>
</protein>
<feature type="domain" description="SLH" evidence="4">
    <location>
        <begin position="544"/>
        <end position="603"/>
    </location>
</feature>
<accession>A0ABS2QUW3</accession>
<dbReference type="Proteomes" id="UP000809829">
    <property type="component" value="Unassembled WGS sequence"/>
</dbReference>
<proteinExistence type="predicted"/>
<feature type="domain" description="SLH" evidence="4">
    <location>
        <begin position="479"/>
        <end position="542"/>
    </location>
</feature>
<dbReference type="InterPro" id="IPR051465">
    <property type="entry name" value="Cell_Envelope_Struct_Comp"/>
</dbReference>
<reference evidence="5 6" key="1">
    <citation type="submission" date="2021-01" db="EMBL/GenBank/DDBJ databases">
        <title>Genomic Encyclopedia of Type Strains, Phase IV (KMG-IV): sequencing the most valuable type-strain genomes for metagenomic binning, comparative biology and taxonomic classification.</title>
        <authorList>
            <person name="Goeker M."/>
        </authorList>
    </citation>
    <scope>NUCLEOTIDE SEQUENCE [LARGE SCALE GENOMIC DNA]</scope>
    <source>
        <strain evidence="5 6">DSM 104297</strain>
    </source>
</reference>
<gene>
    <name evidence="5" type="ORF">JOC83_001123</name>
</gene>
<dbReference type="RefSeq" id="WP_205185053.1">
    <property type="nucleotide sequence ID" value="NZ_JAFBFC010000002.1"/>
</dbReference>
<feature type="domain" description="SLH" evidence="4">
    <location>
        <begin position="610"/>
        <end position="671"/>
    </location>
</feature>
<dbReference type="PANTHER" id="PTHR43308">
    <property type="entry name" value="OUTER MEMBRANE PROTEIN ALPHA-RELATED"/>
    <property type="match status" value="1"/>
</dbReference>
<evidence type="ECO:0000256" key="3">
    <source>
        <dbReference type="SAM" id="SignalP"/>
    </source>
</evidence>
<dbReference type="PROSITE" id="PS51272">
    <property type="entry name" value="SLH"/>
    <property type="match status" value="3"/>
</dbReference>
<dbReference type="PANTHER" id="PTHR43308:SF5">
    <property type="entry name" value="S-LAYER PROTEIN _ PEPTIDOGLYCAN ENDO-BETA-N-ACETYLGLUCOSAMINIDASE"/>
    <property type="match status" value="1"/>
</dbReference>
<dbReference type="Pfam" id="PF00395">
    <property type="entry name" value="SLH"/>
    <property type="match status" value="3"/>
</dbReference>
<organism evidence="5 6">
    <name type="scientific">Priestia iocasae</name>
    <dbReference type="NCBI Taxonomy" id="2291674"/>
    <lineage>
        <taxon>Bacteria</taxon>
        <taxon>Bacillati</taxon>
        <taxon>Bacillota</taxon>
        <taxon>Bacilli</taxon>
        <taxon>Bacillales</taxon>
        <taxon>Bacillaceae</taxon>
        <taxon>Priestia</taxon>
    </lineage>
</organism>
<evidence type="ECO:0000256" key="1">
    <source>
        <dbReference type="ARBA" id="ARBA00022729"/>
    </source>
</evidence>
<feature type="chain" id="PRO_5047369085" description="SLH domain-containing protein" evidence="3">
    <location>
        <begin position="28"/>
        <end position="671"/>
    </location>
</feature>
<evidence type="ECO:0000313" key="5">
    <source>
        <dbReference type="EMBL" id="MBM7702289.1"/>
    </source>
</evidence>
<feature type="compositionally biased region" description="Gly residues" evidence="2">
    <location>
        <begin position="244"/>
        <end position="264"/>
    </location>
</feature>
<feature type="region of interest" description="Disordered" evidence="2">
    <location>
        <begin position="244"/>
        <end position="298"/>
    </location>
</feature>
<evidence type="ECO:0000259" key="4">
    <source>
        <dbReference type="PROSITE" id="PS51272"/>
    </source>
</evidence>
<name>A0ABS2QUW3_9BACI</name>
<comment type="caution">
    <text evidence="5">The sequence shown here is derived from an EMBL/GenBank/DDBJ whole genome shotgun (WGS) entry which is preliminary data.</text>
</comment>
<keyword evidence="6" id="KW-1185">Reference proteome</keyword>
<dbReference type="EMBL" id="JAFBFC010000002">
    <property type="protein sequence ID" value="MBM7702289.1"/>
    <property type="molecule type" value="Genomic_DNA"/>
</dbReference>
<evidence type="ECO:0000256" key="2">
    <source>
        <dbReference type="SAM" id="MobiDB-lite"/>
    </source>
</evidence>
<evidence type="ECO:0000313" key="6">
    <source>
        <dbReference type="Proteomes" id="UP000809829"/>
    </source>
</evidence>
<dbReference type="InterPro" id="IPR001119">
    <property type="entry name" value="SLH_dom"/>
</dbReference>
<keyword evidence="1 3" id="KW-0732">Signal</keyword>
<feature type="signal peptide" evidence="3">
    <location>
        <begin position="1"/>
        <end position="27"/>
    </location>
</feature>